<protein>
    <submittedName>
        <fullName evidence="1">Dihydrodipicolinate synthase family protein</fullName>
    </submittedName>
</protein>
<dbReference type="InterPro" id="IPR013785">
    <property type="entry name" value="Aldolase_TIM"/>
</dbReference>
<feature type="non-terminal residue" evidence="1">
    <location>
        <position position="1"/>
    </location>
</feature>
<name>A0ABV7DNR0_9HYPH</name>
<comment type="caution">
    <text evidence="1">The sequence shown here is derived from an EMBL/GenBank/DDBJ whole genome shotgun (WGS) entry which is preliminary data.</text>
</comment>
<dbReference type="Gene3D" id="3.20.20.70">
    <property type="entry name" value="Aldolase class I"/>
    <property type="match status" value="1"/>
</dbReference>
<proteinExistence type="predicted"/>
<evidence type="ECO:0000313" key="2">
    <source>
        <dbReference type="Proteomes" id="UP001595377"/>
    </source>
</evidence>
<organism evidence="1 2">
    <name type="scientific">Shinella pollutisoli</name>
    <dbReference type="NCBI Taxonomy" id="2250594"/>
    <lineage>
        <taxon>Bacteria</taxon>
        <taxon>Pseudomonadati</taxon>
        <taxon>Pseudomonadota</taxon>
        <taxon>Alphaproteobacteria</taxon>
        <taxon>Hyphomicrobiales</taxon>
        <taxon>Rhizobiaceae</taxon>
        <taxon>Shinella</taxon>
    </lineage>
</organism>
<keyword evidence="2" id="KW-1185">Reference proteome</keyword>
<gene>
    <name evidence="1" type="ORF">ACFOHH_24325</name>
</gene>
<dbReference type="EMBL" id="JBHRSP010000050">
    <property type="protein sequence ID" value="MFC3076262.1"/>
    <property type="molecule type" value="Genomic_DNA"/>
</dbReference>
<sequence length="114" mass="12513">GAITGIGCVLPKEVIHMCNLAKAAAKGDPDARARALELEAALAVLSSFDEGPDLVLYFKHMMVLKGDKEYTLHFNETDVLSDSQRGYVEAQLRLFDTWYGEWSKLPGAVQACKP</sequence>
<accession>A0ABV7DNR0</accession>
<evidence type="ECO:0000313" key="1">
    <source>
        <dbReference type="EMBL" id="MFC3076262.1"/>
    </source>
</evidence>
<dbReference type="Proteomes" id="UP001595377">
    <property type="component" value="Unassembled WGS sequence"/>
</dbReference>
<reference evidence="2" key="1">
    <citation type="journal article" date="2019" name="Int. J. Syst. Evol. Microbiol.">
        <title>The Global Catalogue of Microorganisms (GCM) 10K type strain sequencing project: providing services to taxonomists for standard genome sequencing and annotation.</title>
        <authorList>
            <consortium name="The Broad Institute Genomics Platform"/>
            <consortium name="The Broad Institute Genome Sequencing Center for Infectious Disease"/>
            <person name="Wu L."/>
            <person name="Ma J."/>
        </authorList>
    </citation>
    <scope>NUCLEOTIDE SEQUENCE [LARGE SCALE GENOMIC DNA]</scope>
    <source>
        <strain evidence="2">KCTC 52677</strain>
    </source>
</reference>